<evidence type="ECO:0000313" key="3">
    <source>
        <dbReference type="Proteomes" id="UP000236161"/>
    </source>
</evidence>
<keyword evidence="3" id="KW-1185">Reference proteome</keyword>
<name>A0A2I0AD34_9ASPA</name>
<gene>
    <name evidence="2" type="ORF">AXF42_Ash012367</name>
</gene>
<evidence type="ECO:0000313" key="2">
    <source>
        <dbReference type="EMBL" id="PKA53425.1"/>
    </source>
</evidence>
<protein>
    <submittedName>
        <fullName evidence="2">Uncharacterized protein</fullName>
    </submittedName>
</protein>
<organism evidence="2 3">
    <name type="scientific">Apostasia shenzhenica</name>
    <dbReference type="NCBI Taxonomy" id="1088818"/>
    <lineage>
        <taxon>Eukaryota</taxon>
        <taxon>Viridiplantae</taxon>
        <taxon>Streptophyta</taxon>
        <taxon>Embryophyta</taxon>
        <taxon>Tracheophyta</taxon>
        <taxon>Spermatophyta</taxon>
        <taxon>Magnoliopsida</taxon>
        <taxon>Liliopsida</taxon>
        <taxon>Asparagales</taxon>
        <taxon>Orchidaceae</taxon>
        <taxon>Apostasioideae</taxon>
        <taxon>Apostasia</taxon>
    </lineage>
</organism>
<evidence type="ECO:0000256" key="1">
    <source>
        <dbReference type="SAM" id="MobiDB-lite"/>
    </source>
</evidence>
<feature type="region of interest" description="Disordered" evidence="1">
    <location>
        <begin position="122"/>
        <end position="152"/>
    </location>
</feature>
<reference evidence="2 3" key="1">
    <citation type="journal article" date="2017" name="Nature">
        <title>The Apostasia genome and the evolution of orchids.</title>
        <authorList>
            <person name="Zhang G.Q."/>
            <person name="Liu K.W."/>
            <person name="Li Z."/>
            <person name="Lohaus R."/>
            <person name="Hsiao Y.Y."/>
            <person name="Niu S.C."/>
            <person name="Wang J.Y."/>
            <person name="Lin Y.C."/>
            <person name="Xu Q."/>
            <person name="Chen L.J."/>
            <person name="Yoshida K."/>
            <person name="Fujiwara S."/>
            <person name="Wang Z.W."/>
            <person name="Zhang Y.Q."/>
            <person name="Mitsuda N."/>
            <person name="Wang M."/>
            <person name="Liu G.H."/>
            <person name="Pecoraro L."/>
            <person name="Huang H.X."/>
            <person name="Xiao X.J."/>
            <person name="Lin M."/>
            <person name="Wu X.Y."/>
            <person name="Wu W.L."/>
            <person name="Chen Y.Y."/>
            <person name="Chang S.B."/>
            <person name="Sakamoto S."/>
            <person name="Ohme-Takagi M."/>
            <person name="Yagi M."/>
            <person name="Zeng S.J."/>
            <person name="Shen C.Y."/>
            <person name="Yeh C.M."/>
            <person name="Luo Y.B."/>
            <person name="Tsai W.C."/>
            <person name="Van de Peer Y."/>
            <person name="Liu Z.J."/>
        </authorList>
    </citation>
    <scope>NUCLEOTIDE SEQUENCE [LARGE SCALE GENOMIC DNA]</scope>
    <source>
        <strain evidence="3">cv. Shenzhen</strain>
        <tissue evidence="2">Stem</tissue>
    </source>
</reference>
<sequence length="152" mass="15817">MSLFSSVAGFVRDEPPEAEGPAQSGQASVRRLPAHEKAPKRPQIRLSNLRGDAVDGGSSRGAVRVTPRSLQSCVHVTPLVDSTVIVKDDEVQPVEEGMEAQPSVPLTTEVLDVPSSDCSTLIPVPSPLRPSVALENSLGATQKGPISGSSSA</sequence>
<dbReference type="EMBL" id="KZ451998">
    <property type="protein sequence ID" value="PKA53425.1"/>
    <property type="molecule type" value="Genomic_DNA"/>
</dbReference>
<dbReference type="Proteomes" id="UP000236161">
    <property type="component" value="Unassembled WGS sequence"/>
</dbReference>
<accession>A0A2I0AD34</accession>
<proteinExistence type="predicted"/>
<feature type="region of interest" description="Disordered" evidence="1">
    <location>
        <begin position="1"/>
        <end position="63"/>
    </location>
</feature>
<dbReference type="AlphaFoldDB" id="A0A2I0AD34"/>